<keyword evidence="7" id="KW-1185">Reference proteome</keyword>
<dbReference type="PANTHER" id="PTHR32089">
    <property type="entry name" value="METHYL-ACCEPTING CHEMOTAXIS PROTEIN MCPB"/>
    <property type="match status" value="1"/>
</dbReference>
<gene>
    <name evidence="6" type="ORF">CR203_05020</name>
</gene>
<feature type="transmembrane region" description="Helical" evidence="4">
    <location>
        <begin position="78"/>
        <end position="98"/>
    </location>
</feature>
<accession>A0A3A9KAU4</accession>
<evidence type="ECO:0000256" key="2">
    <source>
        <dbReference type="PROSITE-ProRule" id="PRU00284"/>
    </source>
</evidence>
<keyword evidence="4" id="KW-1133">Transmembrane helix</keyword>
<comment type="caution">
    <text evidence="6">The sequence shown here is derived from an EMBL/GenBank/DDBJ whole genome shotgun (WGS) entry which is preliminary data.</text>
</comment>
<feature type="transmembrane region" description="Helical" evidence="4">
    <location>
        <begin position="153"/>
        <end position="173"/>
    </location>
</feature>
<feature type="transmembrane region" description="Helical" evidence="4">
    <location>
        <begin position="52"/>
        <end position="73"/>
    </location>
</feature>
<name>A0A3A9KAU4_9BACI</name>
<dbReference type="SUPFAM" id="SSF58104">
    <property type="entry name" value="Methyl-accepting chemotaxis protein (MCP) signaling domain"/>
    <property type="match status" value="1"/>
</dbReference>
<dbReference type="PANTHER" id="PTHR32089:SF114">
    <property type="entry name" value="METHYL-ACCEPTING CHEMOTAXIS PROTEIN MCPB"/>
    <property type="match status" value="1"/>
</dbReference>
<dbReference type="GO" id="GO:0007165">
    <property type="term" value="P:signal transduction"/>
    <property type="evidence" value="ECO:0007669"/>
    <property type="project" value="UniProtKB-KW"/>
</dbReference>
<keyword evidence="4" id="KW-0472">Membrane</keyword>
<reference evidence="6 7" key="1">
    <citation type="submission" date="2017-10" db="EMBL/GenBank/DDBJ databases">
        <title>Bacillus sp. nov., a halophilic bacterium isolated from a Keqin Lake.</title>
        <authorList>
            <person name="Wang H."/>
        </authorList>
    </citation>
    <scope>NUCLEOTIDE SEQUENCE [LARGE SCALE GENOMIC DNA]</scope>
    <source>
        <strain evidence="6 7">KCTC 13187</strain>
    </source>
</reference>
<dbReference type="GO" id="GO:0016020">
    <property type="term" value="C:membrane"/>
    <property type="evidence" value="ECO:0007669"/>
    <property type="project" value="InterPro"/>
</dbReference>
<evidence type="ECO:0000313" key="6">
    <source>
        <dbReference type="EMBL" id="RKL67870.1"/>
    </source>
</evidence>
<evidence type="ECO:0000256" key="3">
    <source>
        <dbReference type="SAM" id="Coils"/>
    </source>
</evidence>
<proteinExistence type="predicted"/>
<evidence type="ECO:0000259" key="5">
    <source>
        <dbReference type="PROSITE" id="PS50111"/>
    </source>
</evidence>
<dbReference type="PROSITE" id="PS50111">
    <property type="entry name" value="CHEMOTAXIS_TRANSDUC_2"/>
    <property type="match status" value="1"/>
</dbReference>
<dbReference type="OrthoDB" id="242546at2"/>
<evidence type="ECO:0000313" key="7">
    <source>
        <dbReference type="Proteomes" id="UP000281498"/>
    </source>
</evidence>
<evidence type="ECO:0000256" key="1">
    <source>
        <dbReference type="ARBA" id="ARBA00023224"/>
    </source>
</evidence>
<dbReference type="Pfam" id="PF00015">
    <property type="entry name" value="MCPsignal"/>
    <property type="match status" value="1"/>
</dbReference>
<dbReference type="InterPro" id="IPR004089">
    <property type="entry name" value="MCPsignal_dom"/>
</dbReference>
<keyword evidence="3" id="KW-0175">Coiled coil</keyword>
<dbReference type="SMART" id="SM00283">
    <property type="entry name" value="MA"/>
    <property type="match status" value="1"/>
</dbReference>
<dbReference type="Proteomes" id="UP000281498">
    <property type="component" value="Unassembled WGS sequence"/>
</dbReference>
<organism evidence="6 7">
    <name type="scientific">Salipaludibacillus neizhouensis</name>
    <dbReference type="NCBI Taxonomy" id="885475"/>
    <lineage>
        <taxon>Bacteria</taxon>
        <taxon>Bacillati</taxon>
        <taxon>Bacillota</taxon>
        <taxon>Bacilli</taxon>
        <taxon>Bacillales</taxon>
        <taxon>Bacillaceae</taxon>
    </lineage>
</organism>
<protein>
    <recommendedName>
        <fullName evidence="5">Methyl-accepting transducer domain-containing protein</fullName>
    </recommendedName>
</protein>
<feature type="coiled-coil region" evidence="3">
    <location>
        <begin position="290"/>
        <end position="317"/>
    </location>
</feature>
<dbReference type="RefSeq" id="WP_110938209.1">
    <property type="nucleotide sequence ID" value="NZ_PDOE01000002.1"/>
</dbReference>
<dbReference type="AlphaFoldDB" id="A0A3A9KAU4"/>
<sequence>MKNHNGGITLNAFDQLKLQDIKKKNMLTLVTFSISLFMGLLLSLVTSETEKSIYYGFQITTLIGIYVVIKYLFKKETIFAYVFLPVVYLFTIVSILIFDGGLAITLIFFFLLLLSTVYMSRNIFIIGFVLGIFGIYRNTYHSLADATLLQDNFAVTAILYVLSGLLSIVLIYISTQQMSRIEAMLIAAEKESAQKEEVQKRLEANVNDMTLQFTAVNKNVQENIHSQTEIASAVSEVATGSTVQSEQIAGISQHSHNSLNQVVEMLEQTRLLKNDFEEASAISASGNELSQNLSETMNDTQKQVDELSEEFRSLSSKINETNTFSQDIINVSEQTNLLALNASIEAARAGEAGKGFAVVANEIRKLAEMTNKTAEKITNNLQDVNQTNHSALDKMNVNSKMVTDNLGKTDQVNDSFTRLTTYLRSLQDRFSSFESLADSVKDNSSQVEESTNELAAIIQEASASLEEVSAAIENLNVQNQKIGVTMKETESLAKSLV</sequence>
<evidence type="ECO:0000256" key="4">
    <source>
        <dbReference type="SAM" id="Phobius"/>
    </source>
</evidence>
<dbReference type="EMBL" id="PDOE01000002">
    <property type="protein sequence ID" value="RKL67870.1"/>
    <property type="molecule type" value="Genomic_DNA"/>
</dbReference>
<feature type="transmembrane region" description="Helical" evidence="4">
    <location>
        <begin position="26"/>
        <end position="46"/>
    </location>
</feature>
<feature type="domain" description="Methyl-accepting transducer" evidence="5">
    <location>
        <begin position="219"/>
        <end position="469"/>
    </location>
</feature>
<keyword evidence="1 2" id="KW-0807">Transducer</keyword>
<dbReference type="Gene3D" id="1.10.287.950">
    <property type="entry name" value="Methyl-accepting chemotaxis protein"/>
    <property type="match status" value="1"/>
</dbReference>
<keyword evidence="4" id="KW-0812">Transmembrane</keyword>